<accession>A0A2I7N9C7</accession>
<dbReference type="AlphaFoldDB" id="A0A2I7N9C7"/>
<dbReference type="GO" id="GO:0006633">
    <property type="term" value="P:fatty acid biosynthetic process"/>
    <property type="evidence" value="ECO:0007669"/>
    <property type="project" value="UniProtKB-UniRule"/>
</dbReference>
<keyword evidence="7 8" id="KW-0275">Fatty acid biosynthesis</keyword>
<comment type="similarity">
    <text evidence="8">Belongs to the P-Pant transferase superfamily. AcpS family.</text>
</comment>
<dbReference type="EMBL" id="CP024847">
    <property type="protein sequence ID" value="AUR53053.1"/>
    <property type="molecule type" value="Genomic_DNA"/>
</dbReference>
<evidence type="ECO:0000256" key="7">
    <source>
        <dbReference type="ARBA" id="ARBA00023160"/>
    </source>
</evidence>
<dbReference type="Gene3D" id="3.90.470.20">
    <property type="entry name" value="4'-phosphopantetheinyl transferase domain"/>
    <property type="match status" value="1"/>
</dbReference>
<evidence type="ECO:0000256" key="5">
    <source>
        <dbReference type="ARBA" id="ARBA00022842"/>
    </source>
</evidence>
<keyword evidence="4 8" id="KW-0276">Fatty acid metabolism</keyword>
<keyword evidence="2 8" id="KW-0808">Transferase</keyword>
<dbReference type="InterPro" id="IPR037143">
    <property type="entry name" value="4-PPantetheinyl_Trfase_dom_sf"/>
</dbReference>
<evidence type="ECO:0000256" key="8">
    <source>
        <dbReference type="HAMAP-Rule" id="MF_00101"/>
    </source>
</evidence>
<evidence type="ECO:0000313" key="10">
    <source>
        <dbReference type="EMBL" id="AUR53053.1"/>
    </source>
</evidence>
<dbReference type="RefSeq" id="WP_102952339.1">
    <property type="nucleotide sequence ID" value="NZ_CP024847.1"/>
</dbReference>
<dbReference type="SUPFAM" id="SSF56214">
    <property type="entry name" value="4'-phosphopantetheinyl transferase"/>
    <property type="match status" value="1"/>
</dbReference>
<sequence length="125" mass="14257">MIYAIGHDIVENRRIEHMLSRYGNRSLSRILTPLELELLEKRSDKIKFVAKRFAAKEAFAKACGTGLREPVLLSNISILNDELGKPFFKLAKILDEWLLTRGILRCHLSLSDERSLSSAIVIFES</sequence>
<dbReference type="GO" id="GO:0000287">
    <property type="term" value="F:magnesium ion binding"/>
    <property type="evidence" value="ECO:0007669"/>
    <property type="project" value="UniProtKB-UniRule"/>
</dbReference>
<feature type="domain" description="4'-phosphopantetheinyl transferase" evidence="9">
    <location>
        <begin position="4"/>
        <end position="97"/>
    </location>
</feature>
<dbReference type="OrthoDB" id="517356at2"/>
<dbReference type="InterPro" id="IPR002582">
    <property type="entry name" value="ACPS"/>
</dbReference>
<comment type="function">
    <text evidence="8">Transfers the 4'-phosphopantetheine moiety from coenzyme A to a Ser of acyl-carrier-protein.</text>
</comment>
<name>A0A2I7N9C7_9NEIS</name>
<keyword evidence="1 8" id="KW-0444">Lipid biosynthesis</keyword>
<feature type="binding site" evidence="8">
    <location>
        <position position="57"/>
    </location>
    <ligand>
        <name>Mg(2+)</name>
        <dbReference type="ChEBI" id="CHEBI:18420"/>
    </ligand>
</feature>
<comment type="cofactor">
    <cofactor evidence="8">
        <name>Mg(2+)</name>
        <dbReference type="ChEBI" id="CHEBI:18420"/>
    </cofactor>
</comment>
<gene>
    <name evidence="8" type="primary">acpS</name>
    <name evidence="10" type="ORF">CUN60_12380</name>
</gene>
<keyword evidence="5 8" id="KW-0460">Magnesium</keyword>
<dbReference type="GO" id="GO:0005737">
    <property type="term" value="C:cytoplasm"/>
    <property type="evidence" value="ECO:0007669"/>
    <property type="project" value="UniProtKB-SubCell"/>
</dbReference>
<dbReference type="Pfam" id="PF01648">
    <property type="entry name" value="ACPS"/>
    <property type="match status" value="1"/>
</dbReference>
<organism evidence="10 11">
    <name type="scientific">Aquella oligotrophica</name>
    <dbReference type="NCBI Taxonomy" id="2067065"/>
    <lineage>
        <taxon>Bacteria</taxon>
        <taxon>Pseudomonadati</taxon>
        <taxon>Pseudomonadota</taxon>
        <taxon>Betaproteobacteria</taxon>
        <taxon>Neisseriales</taxon>
        <taxon>Neisseriaceae</taxon>
        <taxon>Aquella</taxon>
    </lineage>
</organism>
<evidence type="ECO:0000256" key="1">
    <source>
        <dbReference type="ARBA" id="ARBA00022516"/>
    </source>
</evidence>
<dbReference type="KEGG" id="nba:CUN60_12380"/>
<evidence type="ECO:0000256" key="6">
    <source>
        <dbReference type="ARBA" id="ARBA00023098"/>
    </source>
</evidence>
<keyword evidence="8" id="KW-0963">Cytoplasm</keyword>
<reference evidence="11" key="1">
    <citation type="submission" date="2017-11" db="EMBL/GenBank/DDBJ databases">
        <authorList>
            <person name="Chan K.G."/>
            <person name="Lee L.S."/>
        </authorList>
    </citation>
    <scope>NUCLEOTIDE SEQUENCE [LARGE SCALE GENOMIC DNA]</scope>
    <source>
        <strain evidence="11">DSM 100970</strain>
    </source>
</reference>
<dbReference type="InterPro" id="IPR004568">
    <property type="entry name" value="Ppantetheine-prot_Trfase_dom"/>
</dbReference>
<evidence type="ECO:0000313" key="11">
    <source>
        <dbReference type="Proteomes" id="UP000236655"/>
    </source>
</evidence>
<dbReference type="Proteomes" id="UP000236655">
    <property type="component" value="Chromosome"/>
</dbReference>
<dbReference type="EC" id="2.7.8.7" evidence="8"/>
<proteinExistence type="inferred from homology"/>
<dbReference type="NCBIfam" id="TIGR00516">
    <property type="entry name" value="acpS"/>
    <property type="match status" value="1"/>
</dbReference>
<dbReference type="NCBIfam" id="TIGR00556">
    <property type="entry name" value="pantethn_trn"/>
    <property type="match status" value="1"/>
</dbReference>
<dbReference type="HAMAP" id="MF_00101">
    <property type="entry name" value="AcpS"/>
    <property type="match status" value="1"/>
</dbReference>
<comment type="subcellular location">
    <subcellularLocation>
        <location evidence="8">Cytoplasm</location>
    </subcellularLocation>
</comment>
<comment type="catalytic activity">
    <reaction evidence="8">
        <text>apo-[ACP] + CoA = holo-[ACP] + adenosine 3',5'-bisphosphate + H(+)</text>
        <dbReference type="Rhea" id="RHEA:12068"/>
        <dbReference type="Rhea" id="RHEA-COMP:9685"/>
        <dbReference type="Rhea" id="RHEA-COMP:9690"/>
        <dbReference type="ChEBI" id="CHEBI:15378"/>
        <dbReference type="ChEBI" id="CHEBI:29999"/>
        <dbReference type="ChEBI" id="CHEBI:57287"/>
        <dbReference type="ChEBI" id="CHEBI:58343"/>
        <dbReference type="ChEBI" id="CHEBI:64479"/>
        <dbReference type="EC" id="2.7.8.7"/>
    </reaction>
</comment>
<feature type="binding site" evidence="8">
    <location>
        <position position="8"/>
    </location>
    <ligand>
        <name>Mg(2+)</name>
        <dbReference type="ChEBI" id="CHEBI:18420"/>
    </ligand>
</feature>
<evidence type="ECO:0000259" key="9">
    <source>
        <dbReference type="Pfam" id="PF01648"/>
    </source>
</evidence>
<keyword evidence="3 8" id="KW-0479">Metal-binding</keyword>
<keyword evidence="6 8" id="KW-0443">Lipid metabolism</keyword>
<dbReference type="InterPro" id="IPR008278">
    <property type="entry name" value="4-PPantetheinyl_Trfase_dom"/>
</dbReference>
<protein>
    <recommendedName>
        <fullName evidence="8">Holo-[acyl-carrier-protein] synthase</fullName>
        <shortName evidence="8">Holo-ACP synthase</shortName>
        <ecNumber evidence="8">2.7.8.7</ecNumber>
    </recommendedName>
    <alternativeName>
        <fullName evidence="8">4'-phosphopantetheinyl transferase AcpS</fullName>
    </alternativeName>
</protein>
<evidence type="ECO:0000256" key="2">
    <source>
        <dbReference type="ARBA" id="ARBA00022679"/>
    </source>
</evidence>
<dbReference type="GO" id="GO:0008897">
    <property type="term" value="F:holo-[acyl-carrier-protein] synthase activity"/>
    <property type="evidence" value="ECO:0007669"/>
    <property type="project" value="UniProtKB-UniRule"/>
</dbReference>
<evidence type="ECO:0000256" key="4">
    <source>
        <dbReference type="ARBA" id="ARBA00022832"/>
    </source>
</evidence>
<keyword evidence="11" id="KW-1185">Reference proteome</keyword>
<evidence type="ECO:0000256" key="3">
    <source>
        <dbReference type="ARBA" id="ARBA00022723"/>
    </source>
</evidence>